<keyword evidence="2" id="KW-1185">Reference proteome</keyword>
<dbReference type="EMBL" id="CP154834">
    <property type="protein sequence ID" value="XAO75583.1"/>
    <property type="molecule type" value="Genomic_DNA"/>
</dbReference>
<evidence type="ECO:0000313" key="1">
    <source>
        <dbReference type="EMBL" id="XAO75583.1"/>
    </source>
</evidence>
<protein>
    <submittedName>
        <fullName evidence="1">Uncharacterized protein</fullName>
    </submittedName>
</protein>
<proteinExistence type="predicted"/>
<dbReference type="Proteomes" id="UP001463665">
    <property type="component" value="Chromosome"/>
</dbReference>
<accession>A0AAU6WSL8</accession>
<sequence length="225" mass="23154">MVVNIDNNGGSGTIANWNLTVGGNLGSAGVGVPTGGTTGQVLAKVDGTNYNTQWVTPSGGASVYPNIELDIRNNASQSITTLGNGTSSNLITFSGSNSANASLTGGNTWNGTTFTVGSNSAGWYQINVQIIGTQTDGVSSSNIGIPFYMDLNNTVGSTMSSAILYRSNYSSNTNASHLKNNNTITTLLYLSAGNTLSFYGFSASNTVAGNTSNNGSTYLNIVRIK</sequence>
<dbReference type="RefSeq" id="WP_345767228.1">
    <property type="nucleotide sequence ID" value="NZ_CP154834.1"/>
</dbReference>
<dbReference type="AlphaFoldDB" id="A0AAU6WSL8"/>
<name>A0AAU6WSL8_9FLAO</name>
<organism evidence="1 2">
    <name type="scientific">Chryseobacterium endophyticum</name>
    <dbReference type="NCBI Taxonomy" id="1854762"/>
    <lineage>
        <taxon>Bacteria</taxon>
        <taxon>Pseudomonadati</taxon>
        <taxon>Bacteroidota</taxon>
        <taxon>Flavobacteriia</taxon>
        <taxon>Flavobacteriales</taxon>
        <taxon>Weeksellaceae</taxon>
        <taxon>Chryseobacterium group</taxon>
        <taxon>Chryseobacterium</taxon>
    </lineage>
</organism>
<reference evidence="1 2" key="1">
    <citation type="submission" date="2024-04" db="EMBL/GenBank/DDBJ databases">
        <title>Genome sequencing and assembly of rice foliar adapted Chryseobacterium endophyticum OsEnb-ALM-A6.</title>
        <authorList>
            <person name="Kumar S."/>
            <person name="Javed M."/>
            <person name="Chouhan V."/>
            <person name="Charishma K."/>
            <person name="Patel A."/>
            <person name="Kumar M."/>
            <person name="Sahu K.P."/>
            <person name="Kumar A."/>
        </authorList>
    </citation>
    <scope>NUCLEOTIDE SEQUENCE [LARGE SCALE GENOMIC DNA]</scope>
    <source>
        <strain evidence="1 2">OsEnb-ALM-A6</strain>
    </source>
</reference>
<gene>
    <name evidence="1" type="ORF">AAFP95_06695</name>
</gene>
<evidence type="ECO:0000313" key="2">
    <source>
        <dbReference type="Proteomes" id="UP001463665"/>
    </source>
</evidence>